<dbReference type="Pfam" id="PF06032">
    <property type="entry name" value="S-Me-THD_N"/>
    <property type="match status" value="1"/>
</dbReference>
<keyword evidence="4" id="KW-1185">Reference proteome</keyword>
<dbReference type="InterPro" id="IPR010318">
    <property type="entry name" value="S-Me-THD_N"/>
</dbReference>
<organism evidence="3 4">
    <name type="scientific">Labrys wisconsinensis</name>
    <dbReference type="NCBI Taxonomy" id="425677"/>
    <lineage>
        <taxon>Bacteria</taxon>
        <taxon>Pseudomonadati</taxon>
        <taxon>Pseudomonadota</taxon>
        <taxon>Alphaproteobacteria</taxon>
        <taxon>Hyphomicrobiales</taxon>
        <taxon>Xanthobacteraceae</taxon>
        <taxon>Labrys</taxon>
    </lineage>
</organism>
<comment type="caution">
    <text evidence="3">The sequence shown here is derived from an EMBL/GenBank/DDBJ whole genome shotgun (WGS) entry which is preliminary data.</text>
</comment>
<evidence type="ECO:0000313" key="3">
    <source>
        <dbReference type="EMBL" id="MDQ0469512.1"/>
    </source>
</evidence>
<gene>
    <name evidence="3" type="ORF">QO011_002523</name>
</gene>
<dbReference type="Gene3D" id="3.40.1610.10">
    <property type="entry name" value="CV3147-like domain"/>
    <property type="match status" value="1"/>
</dbReference>
<dbReference type="EMBL" id="JAUSVX010000003">
    <property type="protein sequence ID" value="MDQ0469512.1"/>
    <property type="molecule type" value="Genomic_DNA"/>
</dbReference>
<dbReference type="Proteomes" id="UP001242480">
    <property type="component" value="Unassembled WGS sequence"/>
</dbReference>
<dbReference type="Pfam" id="PF20906">
    <property type="entry name" value="S-Me-THD_C"/>
    <property type="match status" value="1"/>
</dbReference>
<evidence type="ECO:0000259" key="1">
    <source>
        <dbReference type="Pfam" id="PF06032"/>
    </source>
</evidence>
<feature type="domain" description="S-Me-THD N-terminal" evidence="1">
    <location>
        <begin position="9"/>
        <end position="164"/>
    </location>
</feature>
<feature type="domain" description="S-Me-THD-like C-terminal" evidence="2">
    <location>
        <begin position="169"/>
        <end position="358"/>
    </location>
</feature>
<dbReference type="Gene3D" id="2.40.390.10">
    <property type="entry name" value="CV3147-like"/>
    <property type="match status" value="1"/>
</dbReference>
<evidence type="ECO:0000259" key="2">
    <source>
        <dbReference type="Pfam" id="PF20906"/>
    </source>
</evidence>
<evidence type="ECO:0000313" key="4">
    <source>
        <dbReference type="Proteomes" id="UP001242480"/>
    </source>
</evidence>
<dbReference type="SUPFAM" id="SSF160991">
    <property type="entry name" value="CV3147-like"/>
    <property type="match status" value="1"/>
</dbReference>
<dbReference type="InterPro" id="IPR027479">
    <property type="entry name" value="S-Me-THD_N_sf"/>
</dbReference>
<proteinExistence type="predicted"/>
<dbReference type="InterPro" id="IPR024071">
    <property type="entry name" value="S-Me-THD_C_sf"/>
</dbReference>
<dbReference type="RefSeq" id="WP_307272278.1">
    <property type="nucleotide sequence ID" value="NZ_JAUSVX010000003.1"/>
</dbReference>
<reference evidence="3 4" key="1">
    <citation type="submission" date="2023-07" db="EMBL/GenBank/DDBJ databases">
        <title>Genomic Encyclopedia of Type Strains, Phase IV (KMG-IV): sequencing the most valuable type-strain genomes for metagenomic binning, comparative biology and taxonomic classification.</title>
        <authorList>
            <person name="Goeker M."/>
        </authorList>
    </citation>
    <scope>NUCLEOTIDE SEQUENCE [LARGE SCALE GENOMIC DNA]</scope>
    <source>
        <strain evidence="3 4">DSM 19619</strain>
    </source>
</reference>
<name>A0ABU0J5H3_9HYPH</name>
<protein>
    <submittedName>
        <fullName evidence="3">DUF917 family protein</fullName>
    </submittedName>
</protein>
<accession>A0ABU0J5H3</accession>
<sequence length="361" mass="38445">MTREITVADLDDLATGAALLGTGGGGDPYIGKLMARGAIERHGSVPLLALDEVPDAFQVVSCGNMGAPTILIEKVPSGEEPELAMRSWEAHTGKRVDAIIPMEAGGVNSMIPLVAAAARRLPVIDADGMGRAFPQLEMETFNVYGVPASPVAIADEHGNTVMLETRSAAFAEWLARGITIRMGGQSSLVEYGMDGATARRVSVPGTMSLAIGIGRVLREARRLRRDPIEALIGFFSGTHYQKARLIGSGKVADIQRSTQNGWAVGTVRIEPFAPGRPPIAIRIQNENLVALQGEQVLAIVPDLICILEADTAEPITTERLRYGQRVNVLAVQVPPIMRTPEALAVFGPAAFGLPHAYRGFD</sequence>
<dbReference type="InterPro" id="IPR048350">
    <property type="entry name" value="S-Me-THD-like_C"/>
</dbReference>